<dbReference type="InterPro" id="IPR012434">
    <property type="entry name" value="DUF1631"/>
</dbReference>
<accession>A0A4Y7X9C6</accession>
<comment type="caution">
    <text evidence="2">The sequence shown here is derived from an EMBL/GenBank/DDBJ whole genome shotgun (WGS) entry which is preliminary data.</text>
</comment>
<dbReference type="AlphaFoldDB" id="A0A4Y7X9C6"/>
<evidence type="ECO:0000313" key="2">
    <source>
        <dbReference type="EMBL" id="TEU24165.1"/>
    </source>
</evidence>
<name>A0A4Y7X9C6_9GAMM</name>
<feature type="compositionally biased region" description="Low complexity" evidence="1">
    <location>
        <begin position="252"/>
        <end position="268"/>
    </location>
</feature>
<gene>
    <name evidence="2" type="ORF">E2B99_12150</name>
</gene>
<sequence>MAMSSQNQIPSGSAILLRFSDILRPQVLAYFQTRFQSFLAELPSYLMTACEGIPDGQQQAYLDIIVLLRHRRDEINGQVTGLFNEKWQNFQQLAHQPQEQGTSVAGLSLDSIALVGSDELELNVVIETLSTRLLHQADQVITDAFNRLSALLPALKYADQLPFHPKVLLHLVPECFGDNNLTILQKTVLLRQFATLLDMREVTALVSNALEQAQIPVPVVAARVSDDSSFIEEEEPDLVDVLRDIRDLNQKNAGSGSADGSSNGNTSGQVTELNTDLNSPLLQTTTTGGIVVDPARLVQQAQHFAQISQSVASVPLMPQNIFPLAQEQLIATTELMTRLSKLQDIQPLTPVAVNADIPSVAEVREHIRGQLQNDEDTVELIGQKDTDIINLVSAMFDYILDDQDLPTAMKALIGRLQIPMLKVALLDDQFFKTEKHPARLLLNSLAKAGVGWDEKAPASDILYKKIEETVFKILTDFTSDMSVFTELLEDFNKFYEEQQARIALIDQRTREAEERRAKAELARSEVQLVLNQKLTGRRLPMAVIRLLQEGWRHVLYLSFLKDGKDAESWRQAVKVVDALIWSMMPVKKDPAWLDRLKSVAPKLSNSLKKGLSSVNFDPIKSESLLREIDRVHQETIDGLETPVVEVLTEDQDVRADGVDRIAVDQAVSGSGNDFKSVVLPKSELVDLYQGETLPASDKYVQMVKHLKVGAWIEFSATDQLERHKLVARIRSMEKLIFANRRGIKVAEMSQMHLAVELSQGRARLVDDQPQIIDRALQSVVGGLKQLTA</sequence>
<keyword evidence="3" id="KW-1185">Reference proteome</keyword>
<reference evidence="2 3" key="1">
    <citation type="submission" date="2019-03" db="EMBL/GenBank/DDBJ databases">
        <title>Alkanindiges illinoisensis: a potential pathogenic isolated from ascites of a gastric cancer patient with abdominal metastasis.</title>
        <authorList>
            <person name="Hu X."/>
            <person name="Yang B."/>
            <person name="Yan X."/>
            <person name="Lin L."/>
            <person name="Zhao H."/>
            <person name="Zhou F."/>
            <person name="Su B."/>
            <person name="Chen J."/>
            <person name="Rui Y."/>
            <person name="Wang Q."/>
            <person name="Zheng L."/>
        </authorList>
    </citation>
    <scope>NUCLEOTIDE SEQUENCE [LARGE SCALE GENOMIC DNA]</scope>
    <source>
        <strain evidence="2 3">NFYY 23406</strain>
    </source>
</reference>
<organism evidence="2 3">
    <name type="scientific">Alkanindiges illinoisensis</name>
    <dbReference type="NCBI Taxonomy" id="197183"/>
    <lineage>
        <taxon>Bacteria</taxon>
        <taxon>Pseudomonadati</taxon>
        <taxon>Pseudomonadota</taxon>
        <taxon>Gammaproteobacteria</taxon>
        <taxon>Moraxellales</taxon>
        <taxon>Moraxellaceae</taxon>
        <taxon>Alkanindiges</taxon>
    </lineage>
</organism>
<dbReference type="Pfam" id="PF07793">
    <property type="entry name" value="DUF1631"/>
    <property type="match status" value="1"/>
</dbReference>
<feature type="region of interest" description="Disordered" evidence="1">
    <location>
        <begin position="250"/>
        <end position="273"/>
    </location>
</feature>
<dbReference type="OrthoDB" id="6188167at2"/>
<protein>
    <submittedName>
        <fullName evidence="2">DUF1631 domain-containing protein</fullName>
    </submittedName>
</protein>
<evidence type="ECO:0000313" key="3">
    <source>
        <dbReference type="Proteomes" id="UP000297834"/>
    </source>
</evidence>
<evidence type="ECO:0000256" key="1">
    <source>
        <dbReference type="SAM" id="MobiDB-lite"/>
    </source>
</evidence>
<dbReference type="Proteomes" id="UP000297834">
    <property type="component" value="Unassembled WGS sequence"/>
</dbReference>
<dbReference type="STRING" id="1120977.GCA_000619845_02226"/>
<proteinExistence type="predicted"/>
<dbReference type="EMBL" id="SNTY01000067">
    <property type="protein sequence ID" value="TEU24165.1"/>
    <property type="molecule type" value="Genomic_DNA"/>
</dbReference>